<keyword evidence="1" id="KW-0472">Membrane</keyword>
<protein>
    <submittedName>
        <fullName evidence="2">Uncharacterized protein</fullName>
    </submittedName>
</protein>
<keyword evidence="1" id="KW-1133">Transmembrane helix</keyword>
<dbReference type="EMBL" id="VSSQ01003120">
    <property type="protein sequence ID" value="MPM19147.1"/>
    <property type="molecule type" value="Genomic_DNA"/>
</dbReference>
<reference evidence="2" key="1">
    <citation type="submission" date="2019-08" db="EMBL/GenBank/DDBJ databases">
        <authorList>
            <person name="Kucharzyk K."/>
            <person name="Murdoch R.W."/>
            <person name="Higgins S."/>
            <person name="Loffler F."/>
        </authorList>
    </citation>
    <scope>NUCLEOTIDE SEQUENCE</scope>
</reference>
<comment type="caution">
    <text evidence="2">The sequence shown here is derived from an EMBL/GenBank/DDBJ whole genome shotgun (WGS) entry which is preliminary data.</text>
</comment>
<organism evidence="2">
    <name type="scientific">bioreactor metagenome</name>
    <dbReference type="NCBI Taxonomy" id="1076179"/>
    <lineage>
        <taxon>unclassified sequences</taxon>
        <taxon>metagenomes</taxon>
        <taxon>ecological metagenomes</taxon>
    </lineage>
</organism>
<sequence>MVTFVFPVFRTFGFTFAFYHPEVGLLDLPLYGIFVNLIPDWFEFILSCRFLVIPFAFVGIPWFCGTTERSILALFGNIYLLFVWFAYALPFSFVAIP</sequence>
<evidence type="ECO:0000256" key="1">
    <source>
        <dbReference type="SAM" id="Phobius"/>
    </source>
</evidence>
<keyword evidence="1" id="KW-0812">Transmembrane</keyword>
<dbReference type="AlphaFoldDB" id="A0A644XTB2"/>
<accession>A0A644XTB2</accession>
<name>A0A644XTB2_9ZZZZ</name>
<evidence type="ECO:0000313" key="2">
    <source>
        <dbReference type="EMBL" id="MPM19147.1"/>
    </source>
</evidence>
<gene>
    <name evidence="2" type="ORF">SDC9_65565</name>
</gene>
<feature type="transmembrane region" description="Helical" evidence="1">
    <location>
        <begin position="71"/>
        <end position="96"/>
    </location>
</feature>
<proteinExistence type="predicted"/>
<feature type="transmembrane region" description="Helical" evidence="1">
    <location>
        <begin position="41"/>
        <end position="64"/>
    </location>
</feature>